<evidence type="ECO:0000259" key="2">
    <source>
        <dbReference type="Pfam" id="PF14238"/>
    </source>
</evidence>
<keyword evidence="1" id="KW-0175">Coiled coil</keyword>
<feature type="coiled-coil region" evidence="1">
    <location>
        <begin position="28"/>
        <end position="60"/>
    </location>
</feature>
<dbReference type="AlphaFoldDB" id="A0A3D2X5U4"/>
<comment type="caution">
    <text evidence="3">The sequence shown here is derived from an EMBL/GenBank/DDBJ whole genome shotgun (WGS) entry which is preliminary data.</text>
</comment>
<reference evidence="3 4" key="1">
    <citation type="journal article" date="2018" name="Nat. Biotechnol.">
        <title>A standardized bacterial taxonomy based on genome phylogeny substantially revises the tree of life.</title>
        <authorList>
            <person name="Parks D.H."/>
            <person name="Chuvochina M."/>
            <person name="Waite D.W."/>
            <person name="Rinke C."/>
            <person name="Skarshewski A."/>
            <person name="Chaumeil P.A."/>
            <person name="Hugenholtz P."/>
        </authorList>
    </citation>
    <scope>NUCLEOTIDE SEQUENCE [LARGE SCALE GENOMIC DNA]</scope>
    <source>
        <strain evidence="3">UBA11728</strain>
    </source>
</reference>
<gene>
    <name evidence="3" type="ORF">DHW61_06660</name>
</gene>
<dbReference type="EMBL" id="DPVV01000224">
    <property type="protein sequence ID" value="HCL02087.1"/>
    <property type="molecule type" value="Genomic_DNA"/>
</dbReference>
<organism evidence="3 4">
    <name type="scientific">Lachnoclostridium phytofermentans</name>
    <dbReference type="NCBI Taxonomy" id="66219"/>
    <lineage>
        <taxon>Bacteria</taxon>
        <taxon>Bacillati</taxon>
        <taxon>Bacillota</taxon>
        <taxon>Clostridia</taxon>
        <taxon>Lachnospirales</taxon>
        <taxon>Lachnospiraceae</taxon>
    </lineage>
</organism>
<dbReference type="Proteomes" id="UP000262969">
    <property type="component" value="Unassembled WGS sequence"/>
</dbReference>
<dbReference type="InterPro" id="IPR025641">
    <property type="entry name" value="DUF4340"/>
</dbReference>
<name>A0A3D2X5U4_9FIRM</name>
<protein>
    <recommendedName>
        <fullName evidence="2">DUF4340 domain-containing protein</fullName>
    </recommendedName>
</protein>
<evidence type="ECO:0000313" key="4">
    <source>
        <dbReference type="Proteomes" id="UP000262969"/>
    </source>
</evidence>
<feature type="domain" description="DUF4340" evidence="2">
    <location>
        <begin position="83"/>
        <end position="234"/>
    </location>
</feature>
<evidence type="ECO:0000256" key="1">
    <source>
        <dbReference type="SAM" id="Coils"/>
    </source>
</evidence>
<evidence type="ECO:0000313" key="3">
    <source>
        <dbReference type="EMBL" id="HCL02087.1"/>
    </source>
</evidence>
<feature type="domain" description="DUF4340" evidence="2">
    <location>
        <begin position="244"/>
        <end position="410"/>
    </location>
</feature>
<dbReference type="Pfam" id="PF14238">
    <property type="entry name" value="DUF4340"/>
    <property type="match status" value="2"/>
</dbReference>
<proteinExistence type="predicted"/>
<accession>A0A3D2X5U4</accession>
<sequence>MPMNKKKKKNTITIILLLLVLILSGIGYGMLKSHNNRVEREKAEKEAEDNSVMLNDFEADSIVNLTVTSKDENFAFVKEGDTWILQGEEDYPLSQSKLTSMAAGIAKLSATRMVVENPEDLSEYGLNQPSILIKAVTTEGKEYSLQIGDKLPTDTDYFGTTSDDTVYVIPMATRTKYAVTKEELFDVESSPSITADNIREVKVTSQSYGDFHMEYYENNPTDYSGMGTYPWFMRDGYVNPINMDNTMTSEILSNYTVFSFSKGIDYKAENQKKYGLTNPRAKVFVRYLSTEGEEKTYTLLIGDTDSDGNYYVSPEGSNRTYLMPKDAVEKKIIIEDKDSLLSKFTHMINISNVEKVLLSASGENKVYEIKRTDNTDSDGKTTTTETFFVDGEEADETEFRSIYQQMIGLKMAEPLKEAVTVAGDSVVTLTLVKTDGKELIVEYHPYNAERYTVTVDGKTSVLADKAEIDDFVKTILSK</sequence>